<dbReference type="Proteomes" id="UP000248079">
    <property type="component" value="Unassembled WGS sequence"/>
</dbReference>
<evidence type="ECO:0000259" key="2">
    <source>
        <dbReference type="Pfam" id="PF01882"/>
    </source>
</evidence>
<dbReference type="PANTHER" id="PTHR33608:SF3">
    <property type="entry name" value="SLR2013 PROTEIN"/>
    <property type="match status" value="1"/>
</dbReference>
<name>A0A2V4AG28_9BACT</name>
<organism evidence="3 4">
    <name type="scientific">Marinifilum breve</name>
    <dbReference type="NCBI Taxonomy" id="2184082"/>
    <lineage>
        <taxon>Bacteria</taxon>
        <taxon>Pseudomonadati</taxon>
        <taxon>Bacteroidota</taxon>
        <taxon>Bacteroidia</taxon>
        <taxon>Marinilabiliales</taxon>
        <taxon>Marinifilaceae</taxon>
    </lineage>
</organism>
<protein>
    <submittedName>
        <fullName evidence="3">DUF58 domain-containing protein</fullName>
    </submittedName>
</protein>
<dbReference type="Pfam" id="PF01882">
    <property type="entry name" value="DUF58"/>
    <property type="match status" value="1"/>
</dbReference>
<sequence>MKFIKSLYLHPFFYWLISAIAVISVLGFFIPILYTIAKLACLFFVIALGFDILLLYRTKDAFQAKRICPEKLSNGDENPIQIKLQHNYNFTVHIDLIDEIPIQFQKRDFNYSLSLKAGEEKLVNYSLRPLSRGEYHFGVINVYAYSFLKIIKRRFKLGDSEMIPCYPSYMQMRQYELMAISNRLTDFGIKKIRRIGHQMEFDQIREYVKGDDYRTINWKATARKSQIMVNQYQDEKAQPVYSIIDCGRSMKMPFYGLSLLDYAINTSLVISNTAILKHDKAGLLCFGKNVHSNIRAGGRRTQVKKIMEILYNQETDYPEPNYELLYSSVKHFVRGRSLLMLYTNFESLDSMKRQLPYLQGLAKDHLLVVIFFNNSEIEEMTKQTADSIEDIYVKTIGEKFLFDKKLIAKELEKYGIHTILTDPKDLTINSLNKYLELKSRGLI</sequence>
<dbReference type="RefSeq" id="WP_110359210.1">
    <property type="nucleotide sequence ID" value="NZ_QFLI01000001.1"/>
</dbReference>
<keyword evidence="1" id="KW-1133">Transmembrane helix</keyword>
<dbReference type="PANTHER" id="PTHR33608">
    <property type="entry name" value="BLL2464 PROTEIN"/>
    <property type="match status" value="1"/>
</dbReference>
<reference evidence="3 4" key="1">
    <citation type="submission" date="2018-05" db="EMBL/GenBank/DDBJ databases">
        <title>Marinifilum breve JC075T sp. nov., a marine bacterium isolated from Yongle Blue Hole in the South China Sea.</title>
        <authorList>
            <person name="Fu T."/>
        </authorList>
    </citation>
    <scope>NUCLEOTIDE SEQUENCE [LARGE SCALE GENOMIC DNA]</scope>
    <source>
        <strain evidence="3 4">JC075</strain>
    </source>
</reference>
<accession>A0A2V4AG28</accession>
<proteinExistence type="predicted"/>
<evidence type="ECO:0000313" key="3">
    <source>
        <dbReference type="EMBL" id="PXY03054.1"/>
    </source>
</evidence>
<feature type="transmembrane region" description="Helical" evidence="1">
    <location>
        <begin position="36"/>
        <end position="56"/>
    </location>
</feature>
<dbReference type="AlphaFoldDB" id="A0A2V4AG28"/>
<feature type="transmembrane region" description="Helical" evidence="1">
    <location>
        <begin position="12"/>
        <end position="30"/>
    </location>
</feature>
<keyword evidence="1" id="KW-0812">Transmembrane</keyword>
<gene>
    <name evidence="3" type="ORF">DF185_02895</name>
</gene>
<evidence type="ECO:0000256" key="1">
    <source>
        <dbReference type="SAM" id="Phobius"/>
    </source>
</evidence>
<evidence type="ECO:0000313" key="4">
    <source>
        <dbReference type="Proteomes" id="UP000248079"/>
    </source>
</evidence>
<dbReference type="OrthoDB" id="845740at2"/>
<keyword evidence="1" id="KW-0472">Membrane</keyword>
<feature type="domain" description="DUF58" evidence="2">
    <location>
        <begin position="203"/>
        <end position="348"/>
    </location>
</feature>
<dbReference type="EMBL" id="QFLI01000001">
    <property type="protein sequence ID" value="PXY03054.1"/>
    <property type="molecule type" value="Genomic_DNA"/>
</dbReference>
<dbReference type="InterPro" id="IPR002881">
    <property type="entry name" value="DUF58"/>
</dbReference>
<keyword evidence="4" id="KW-1185">Reference proteome</keyword>
<comment type="caution">
    <text evidence="3">The sequence shown here is derived from an EMBL/GenBank/DDBJ whole genome shotgun (WGS) entry which is preliminary data.</text>
</comment>